<feature type="compositionally biased region" description="Polar residues" evidence="1">
    <location>
        <begin position="36"/>
        <end position="52"/>
    </location>
</feature>
<organism evidence="2 3">
    <name type="scientific">Triparma retinervis</name>
    <dbReference type="NCBI Taxonomy" id="2557542"/>
    <lineage>
        <taxon>Eukaryota</taxon>
        <taxon>Sar</taxon>
        <taxon>Stramenopiles</taxon>
        <taxon>Ochrophyta</taxon>
        <taxon>Bolidophyceae</taxon>
        <taxon>Parmales</taxon>
        <taxon>Triparmaceae</taxon>
        <taxon>Triparma</taxon>
    </lineage>
</organism>
<keyword evidence="3" id="KW-1185">Reference proteome</keyword>
<feature type="compositionally biased region" description="Basic and acidic residues" evidence="1">
    <location>
        <begin position="573"/>
        <end position="592"/>
    </location>
</feature>
<dbReference type="OrthoDB" id="206685at2759"/>
<feature type="region of interest" description="Disordered" evidence="1">
    <location>
        <begin position="36"/>
        <end position="64"/>
    </location>
</feature>
<feature type="compositionally biased region" description="Low complexity" evidence="1">
    <location>
        <begin position="505"/>
        <end position="518"/>
    </location>
</feature>
<feature type="region of interest" description="Disordered" evidence="1">
    <location>
        <begin position="436"/>
        <end position="468"/>
    </location>
</feature>
<sequence length="616" mass="68289">MPRRRRKAPPAPPPEEDPQAKLLDWQDLETLSFKISPSIQQRTDSRLANNRNPRNDLKETQHMQVQQNMLKKLQERASTSVKRASRTRNNLNCRFSPSMHMTNHKDFTESRKGKWKKRVYLASKNAYDTFNGKVEGSWENPKTKMKAMVTIYGPTSYWGKIEEEERRGLEALEQMSVCTEVPVRTPLEYAKAVYDANRITLMVPTAVHDALVQEANTKEIVYLLQKTRATVVLQRALRAYQKRSWERKFVKIDPQLDKLVKEERTIENSIYEDAAKKQLNTNGGMGGTFVAASPIPGPTTSSSLEGGNITGGTGKMDNRLRSGTIVSDVTNSTHSPVRRRTFSQNTTSLNSNSEQSSPLRRNTRLDTMDSSAPSRFNSAHLTGMEIKTVSSKYTAMRAREGTLAAVKNAITLQAQQQARRKSNMQELSLVINAQHSAGKASPTHMEGMRRRSSVLSPVNGRRRPSSAIDFGMGRRQSVRLGGLGGLREGMAVATGAHGSRRPSTAGAAGSRRPSAALPNSAANGEGYGGEEITRVRRRSSGAKSMMRPKTAEVGGGRPQSAKKAVGRPQSAKKVNERRMGPRTNAHREKALVDYHTGSAVQLLRKQKSESAREGQI</sequence>
<accession>A0A9W7E7C0</accession>
<evidence type="ECO:0000256" key="1">
    <source>
        <dbReference type="SAM" id="MobiDB-lite"/>
    </source>
</evidence>
<feature type="compositionally biased region" description="Polar residues" evidence="1">
    <location>
        <begin position="324"/>
        <end position="335"/>
    </location>
</feature>
<feature type="compositionally biased region" description="Polar residues" evidence="1">
    <location>
        <begin position="342"/>
        <end position="360"/>
    </location>
</feature>
<feature type="region of interest" description="Disordered" evidence="1">
    <location>
        <begin position="493"/>
        <end position="616"/>
    </location>
</feature>
<dbReference type="Proteomes" id="UP001165082">
    <property type="component" value="Unassembled WGS sequence"/>
</dbReference>
<feature type="region of interest" description="Disordered" evidence="1">
    <location>
        <begin position="1"/>
        <end position="21"/>
    </location>
</feature>
<dbReference type="EMBL" id="BRXZ01001320">
    <property type="protein sequence ID" value="GMH68193.1"/>
    <property type="molecule type" value="Genomic_DNA"/>
</dbReference>
<reference evidence="2" key="1">
    <citation type="submission" date="2022-07" db="EMBL/GenBank/DDBJ databases">
        <title>Genome analysis of Parmales, a sister group of diatoms, reveals the evolutionary specialization of diatoms from phago-mixotrophs to photoautotrophs.</title>
        <authorList>
            <person name="Ban H."/>
            <person name="Sato S."/>
            <person name="Yoshikawa S."/>
            <person name="Kazumasa Y."/>
            <person name="Nakamura Y."/>
            <person name="Ichinomiya M."/>
            <person name="Saitoh K."/>
            <person name="Sato N."/>
            <person name="Blanc-Mathieu R."/>
            <person name="Endo H."/>
            <person name="Kuwata A."/>
            <person name="Ogata H."/>
        </authorList>
    </citation>
    <scope>NUCLEOTIDE SEQUENCE</scope>
</reference>
<dbReference type="AlphaFoldDB" id="A0A9W7E7C0"/>
<feature type="compositionally biased region" description="Basic and acidic residues" evidence="1">
    <location>
        <begin position="606"/>
        <end position="616"/>
    </location>
</feature>
<gene>
    <name evidence="2" type="ORF">TrRE_jg10192</name>
</gene>
<evidence type="ECO:0000313" key="3">
    <source>
        <dbReference type="Proteomes" id="UP001165082"/>
    </source>
</evidence>
<feature type="region of interest" description="Disordered" evidence="1">
    <location>
        <begin position="296"/>
        <end position="376"/>
    </location>
</feature>
<protein>
    <submittedName>
        <fullName evidence="2">Uncharacterized protein</fullName>
    </submittedName>
</protein>
<name>A0A9W7E7C0_9STRA</name>
<evidence type="ECO:0000313" key="2">
    <source>
        <dbReference type="EMBL" id="GMH68193.1"/>
    </source>
</evidence>
<comment type="caution">
    <text evidence="2">The sequence shown here is derived from an EMBL/GenBank/DDBJ whole genome shotgun (WGS) entry which is preliminary data.</text>
</comment>
<proteinExistence type="predicted"/>